<dbReference type="InterPro" id="IPR008615">
    <property type="entry name" value="FNIP"/>
</dbReference>
<dbReference type="AlphaFoldDB" id="F0Z617"/>
<sequence length="200" mass="22401">SIPATVSFLLLLDGFNQPLNFIPPTVKFLFLHKISYQLTPGSIPYHLTQIGFSNGFSQRFTKGIIPDSIANVAIGDVVYALDSDSISNPNHQLLLLDGFNHPLDFIPSTVQSLFLQNIKYQLKKGSIPKHLNILGFTNGFDQELTKDIIPDTVTSILIGDVVHSLKPDSISNSEQIIYYYGNYKHKKINFYRSQSNNSNL</sequence>
<organism evidence="1 2">
    <name type="scientific">Dictyostelium purpureum</name>
    <name type="common">Slime mold</name>
    <dbReference type="NCBI Taxonomy" id="5786"/>
    <lineage>
        <taxon>Eukaryota</taxon>
        <taxon>Amoebozoa</taxon>
        <taxon>Evosea</taxon>
        <taxon>Eumycetozoa</taxon>
        <taxon>Dictyostelia</taxon>
        <taxon>Dictyosteliales</taxon>
        <taxon>Dictyosteliaceae</taxon>
        <taxon>Dictyostelium</taxon>
    </lineage>
</organism>
<evidence type="ECO:0000313" key="2">
    <source>
        <dbReference type="Proteomes" id="UP000001064"/>
    </source>
</evidence>
<feature type="non-terminal residue" evidence="1">
    <location>
        <position position="1"/>
    </location>
</feature>
<proteinExistence type="predicted"/>
<dbReference type="PANTHER" id="PTHR32031:SF47">
    <property type="entry name" value="B BOX-TYPE DOMAIN-CONTAINING PROTEIN-RELATED"/>
    <property type="match status" value="1"/>
</dbReference>
<dbReference type="InterPro" id="IPR052697">
    <property type="entry name" value="FNIP_repeat"/>
</dbReference>
<dbReference type="RefSeq" id="XP_003282859.1">
    <property type="nucleotide sequence ID" value="XM_003282811.1"/>
</dbReference>
<reference evidence="2" key="1">
    <citation type="journal article" date="2011" name="Genome Biol.">
        <title>Comparative genomics of the social amoebae Dictyostelium discoideum and Dictyostelium purpureum.</title>
        <authorList>
            <consortium name="US DOE Joint Genome Institute (JGI-PGF)"/>
            <person name="Sucgang R."/>
            <person name="Kuo A."/>
            <person name="Tian X."/>
            <person name="Salerno W."/>
            <person name="Parikh A."/>
            <person name="Feasley C.L."/>
            <person name="Dalin E."/>
            <person name="Tu H."/>
            <person name="Huang E."/>
            <person name="Barry K."/>
            <person name="Lindquist E."/>
            <person name="Shapiro H."/>
            <person name="Bruce D."/>
            <person name="Schmutz J."/>
            <person name="Salamov A."/>
            <person name="Fey P."/>
            <person name="Gaudet P."/>
            <person name="Anjard C."/>
            <person name="Babu M.M."/>
            <person name="Basu S."/>
            <person name="Bushmanova Y."/>
            <person name="van der Wel H."/>
            <person name="Katoh-Kurasawa M."/>
            <person name="Dinh C."/>
            <person name="Coutinho P.M."/>
            <person name="Saito T."/>
            <person name="Elias M."/>
            <person name="Schaap P."/>
            <person name="Kay R.R."/>
            <person name="Henrissat B."/>
            <person name="Eichinger L."/>
            <person name="Rivero F."/>
            <person name="Putnam N.H."/>
            <person name="West C.M."/>
            <person name="Loomis W.F."/>
            <person name="Chisholm R.L."/>
            <person name="Shaulsky G."/>
            <person name="Strassmann J.E."/>
            <person name="Queller D.C."/>
            <person name="Kuspa A."/>
            <person name="Grigoriev I.V."/>
        </authorList>
    </citation>
    <scope>NUCLEOTIDE SEQUENCE [LARGE SCALE GENOMIC DNA]</scope>
    <source>
        <strain evidence="2">QSDP1</strain>
    </source>
</reference>
<dbReference type="PANTHER" id="PTHR32031">
    <property type="entry name" value="FNIP REPEAT-CONTAINING PROTEIN-RELATED-RELATED"/>
    <property type="match status" value="1"/>
</dbReference>
<dbReference type="GeneID" id="10503304"/>
<protein>
    <submittedName>
        <fullName evidence="1">Uncharacterized protein</fullName>
    </submittedName>
</protein>
<dbReference type="Pfam" id="PF05725">
    <property type="entry name" value="FNIP"/>
    <property type="match status" value="2"/>
</dbReference>
<accession>F0Z617</accession>
<keyword evidence="2" id="KW-1185">Reference proteome</keyword>
<evidence type="ECO:0000313" key="1">
    <source>
        <dbReference type="EMBL" id="EGC40523.1"/>
    </source>
</evidence>
<dbReference type="FunCoup" id="F0Z617">
    <property type="interactions" value="936"/>
</dbReference>
<gene>
    <name evidence="1" type="ORF">DICPUDRAFT_24909</name>
</gene>
<dbReference type="InParanoid" id="F0Z617"/>
<dbReference type="VEuPathDB" id="AmoebaDB:DICPUDRAFT_24909"/>
<dbReference type="eggNOG" id="ENOG502QRJ9">
    <property type="taxonomic scope" value="Eukaryota"/>
</dbReference>
<dbReference type="EMBL" id="GL870941">
    <property type="protein sequence ID" value="EGC40523.1"/>
    <property type="molecule type" value="Genomic_DNA"/>
</dbReference>
<name>F0Z617_DICPU</name>
<dbReference type="KEGG" id="dpp:DICPUDRAFT_24909"/>
<dbReference type="Proteomes" id="UP000001064">
    <property type="component" value="Unassembled WGS sequence"/>
</dbReference>